<dbReference type="PROSITE" id="PS51257">
    <property type="entry name" value="PROKAR_LIPOPROTEIN"/>
    <property type="match status" value="1"/>
</dbReference>
<gene>
    <name evidence="3" type="ORF">GXP67_04300</name>
</gene>
<organism evidence="3 4">
    <name type="scientific">Rhodocytophaga rosea</name>
    <dbReference type="NCBI Taxonomy" id="2704465"/>
    <lineage>
        <taxon>Bacteria</taxon>
        <taxon>Pseudomonadati</taxon>
        <taxon>Bacteroidota</taxon>
        <taxon>Cytophagia</taxon>
        <taxon>Cytophagales</taxon>
        <taxon>Rhodocytophagaceae</taxon>
        <taxon>Rhodocytophaga</taxon>
    </lineage>
</organism>
<sequence>MKNSQTQVWRTRIYYGWMVVFMHLIILLMAACQMEERKKSAPLQTTDTLQNSPQREVTSGTREAFPGGDTIQQDCQFIQGQAESLLEEYHQSRTTAARKRQVIAELKKLELVWKRKECQQVFGYMIPHIPTPSDTGKQVVQ</sequence>
<keyword evidence="4" id="KW-1185">Reference proteome</keyword>
<protein>
    <recommendedName>
        <fullName evidence="5">Lipoprotein</fullName>
    </recommendedName>
</protein>
<feature type="compositionally biased region" description="Polar residues" evidence="1">
    <location>
        <begin position="42"/>
        <end position="61"/>
    </location>
</feature>
<evidence type="ECO:0000256" key="1">
    <source>
        <dbReference type="SAM" id="MobiDB-lite"/>
    </source>
</evidence>
<evidence type="ECO:0000256" key="2">
    <source>
        <dbReference type="SAM" id="Phobius"/>
    </source>
</evidence>
<keyword evidence="2" id="KW-0812">Transmembrane</keyword>
<proteinExistence type="predicted"/>
<dbReference type="RefSeq" id="WP_162442018.1">
    <property type="nucleotide sequence ID" value="NZ_CP048222.1"/>
</dbReference>
<dbReference type="AlphaFoldDB" id="A0A6C0GD96"/>
<accession>A0A6C0GD96</accession>
<dbReference type="KEGG" id="rhoz:GXP67_04300"/>
<evidence type="ECO:0000313" key="4">
    <source>
        <dbReference type="Proteomes" id="UP000480178"/>
    </source>
</evidence>
<dbReference type="EMBL" id="CP048222">
    <property type="protein sequence ID" value="QHT65945.1"/>
    <property type="molecule type" value="Genomic_DNA"/>
</dbReference>
<feature type="transmembrane region" description="Helical" evidence="2">
    <location>
        <begin position="12"/>
        <end position="32"/>
    </location>
</feature>
<name>A0A6C0GD96_9BACT</name>
<reference evidence="3 4" key="1">
    <citation type="submission" date="2020-01" db="EMBL/GenBank/DDBJ databases">
        <authorList>
            <person name="Kim M.K."/>
        </authorList>
    </citation>
    <scope>NUCLEOTIDE SEQUENCE [LARGE SCALE GENOMIC DNA]</scope>
    <source>
        <strain evidence="3 4">172606-1</strain>
    </source>
</reference>
<evidence type="ECO:0000313" key="3">
    <source>
        <dbReference type="EMBL" id="QHT65945.1"/>
    </source>
</evidence>
<feature type="region of interest" description="Disordered" evidence="1">
    <location>
        <begin position="40"/>
        <end position="67"/>
    </location>
</feature>
<evidence type="ECO:0008006" key="5">
    <source>
        <dbReference type="Google" id="ProtNLM"/>
    </source>
</evidence>
<keyword evidence="2" id="KW-1133">Transmembrane helix</keyword>
<keyword evidence="2" id="KW-0472">Membrane</keyword>
<dbReference type="Proteomes" id="UP000480178">
    <property type="component" value="Chromosome"/>
</dbReference>